<dbReference type="Gene3D" id="1.25.40.390">
    <property type="match status" value="1"/>
</dbReference>
<name>A0A0F5JIZ9_9BACT</name>
<dbReference type="Pfam" id="PF07980">
    <property type="entry name" value="SusD_RagB"/>
    <property type="match status" value="1"/>
</dbReference>
<evidence type="ECO:0000313" key="10">
    <source>
        <dbReference type="Proteomes" id="UP000033047"/>
    </source>
</evidence>
<protein>
    <recommendedName>
        <fullName evidence="11">RagB/SusD domain-containing protein</fullName>
    </recommendedName>
</protein>
<dbReference type="InterPro" id="IPR012944">
    <property type="entry name" value="SusD_RagB_dom"/>
</dbReference>
<evidence type="ECO:0000256" key="2">
    <source>
        <dbReference type="ARBA" id="ARBA00006275"/>
    </source>
</evidence>
<dbReference type="PROSITE" id="PS51257">
    <property type="entry name" value="PROKAR_LIPOPROTEIN"/>
    <property type="match status" value="1"/>
</dbReference>
<dbReference type="PATRIC" id="fig|927665.4.peg.1205"/>
<dbReference type="Pfam" id="PF14322">
    <property type="entry name" value="SusD-like_3"/>
    <property type="match status" value="1"/>
</dbReference>
<dbReference type="InterPro" id="IPR011990">
    <property type="entry name" value="TPR-like_helical_dom_sf"/>
</dbReference>
<gene>
    <name evidence="9" type="ORF">HMPREF1535_01180</name>
</gene>
<dbReference type="GeneID" id="69982402"/>
<dbReference type="RefSeq" id="WP_046145552.1">
    <property type="nucleotide sequence ID" value="NZ_KQ033912.1"/>
</dbReference>
<comment type="subcellular location">
    <subcellularLocation>
        <location evidence="1">Cell outer membrane</location>
    </subcellularLocation>
</comment>
<feature type="domain" description="RagB/SusD" evidence="7">
    <location>
        <begin position="299"/>
        <end position="617"/>
    </location>
</feature>
<keyword evidence="5" id="KW-0998">Cell outer membrane</keyword>
<dbReference type="AlphaFoldDB" id="A0A0F5JIZ9"/>
<evidence type="ECO:0000256" key="5">
    <source>
        <dbReference type="ARBA" id="ARBA00023237"/>
    </source>
</evidence>
<dbReference type="SUPFAM" id="SSF48452">
    <property type="entry name" value="TPR-like"/>
    <property type="match status" value="1"/>
</dbReference>
<dbReference type="Proteomes" id="UP000033047">
    <property type="component" value="Unassembled WGS sequence"/>
</dbReference>
<feature type="chain" id="PRO_5002489481" description="RagB/SusD domain-containing protein" evidence="6">
    <location>
        <begin position="25"/>
        <end position="642"/>
    </location>
</feature>
<evidence type="ECO:0008006" key="11">
    <source>
        <dbReference type="Google" id="ProtNLM"/>
    </source>
</evidence>
<sequence>MKNKKHIKYIMMAAVLSSALMISGCSEDFLKPDPLSFYEPSKTFRTKEGLESALATCDKHLRNMYFHWQDADGAPFVSENLFSEMAVNGTTDQPSIPGVGIDLVTLMQPTATDNASTIRYTYFWSQAYAGIKYANSIITNIDYVEGLDPKLHDEMLGRAYFHRAYRYFNTVFQYKDIPLFTREVQGTKFDYKSTKRSVILDMITKDLEYAVQNVPEVADYGGMIDKGTCRHLLIKCYLATGQFDKAIEEANILINNSGYALMTENFGTFINPMPDVHPVTRNVIWDLHRPENKMTSANKEAIFCMISRNESAESSIRLKTMRNAVPFWPAAGAIGIMTPNGKQGMDITTTYFNYKKTYGRGVARMRPTNYNQYTLWVNDSTDLRHSVKHGNWMVMENFKYNHPKLFSEGNEYAGKNIRLYGDNGELLCSDTIRNWFNWPHYKTWVEDPNYENSNNYEGGEGDWYMFRLAETYLLRAEAYMWKGDVAKAAEDVNTIRKRSQCSILFTPGEMNMGVIMDERARELYLEEWRHVELSRVSYIFALTGQTDEFGKTYTEEKLSDDSYWWQRICKYNNFYNSGIKTRSGVKYTIAPYHIFFPIPQGTIDANREGRINQNKGYAGYEYNVTPFDNLEEAKAAELDYTN</sequence>
<feature type="domain" description="SusD-like N-terminal" evidence="8">
    <location>
        <begin position="116"/>
        <end position="218"/>
    </location>
</feature>
<proteinExistence type="inferred from homology"/>
<dbReference type="HOGENOM" id="CLU_015553_1_4_10"/>
<organism evidence="9 10">
    <name type="scientific">Parabacteroides goldsteinii DSM 19448 = WAL 12034</name>
    <dbReference type="NCBI Taxonomy" id="927665"/>
    <lineage>
        <taxon>Bacteria</taxon>
        <taxon>Pseudomonadati</taxon>
        <taxon>Bacteroidota</taxon>
        <taxon>Bacteroidia</taxon>
        <taxon>Bacteroidales</taxon>
        <taxon>Tannerellaceae</taxon>
        <taxon>Parabacteroides</taxon>
    </lineage>
</organism>
<evidence type="ECO:0000313" key="9">
    <source>
        <dbReference type="EMBL" id="KKB57733.1"/>
    </source>
</evidence>
<evidence type="ECO:0000256" key="1">
    <source>
        <dbReference type="ARBA" id="ARBA00004442"/>
    </source>
</evidence>
<evidence type="ECO:0000256" key="3">
    <source>
        <dbReference type="ARBA" id="ARBA00022729"/>
    </source>
</evidence>
<dbReference type="STRING" id="927665.HMPREF1535_01180"/>
<dbReference type="EMBL" id="AQHV01000008">
    <property type="protein sequence ID" value="KKB57733.1"/>
    <property type="molecule type" value="Genomic_DNA"/>
</dbReference>
<feature type="signal peptide" evidence="6">
    <location>
        <begin position="1"/>
        <end position="24"/>
    </location>
</feature>
<dbReference type="InterPro" id="IPR033985">
    <property type="entry name" value="SusD-like_N"/>
</dbReference>
<keyword evidence="4" id="KW-0472">Membrane</keyword>
<accession>A0A0F5JIZ9</accession>
<evidence type="ECO:0000256" key="4">
    <source>
        <dbReference type="ARBA" id="ARBA00023136"/>
    </source>
</evidence>
<evidence type="ECO:0000256" key="6">
    <source>
        <dbReference type="SAM" id="SignalP"/>
    </source>
</evidence>
<reference evidence="9 10" key="1">
    <citation type="submission" date="2013-04" db="EMBL/GenBank/DDBJ databases">
        <title>The Genome Sequence of Parabacteroides goldsteinii DSM 19448.</title>
        <authorList>
            <consortium name="The Broad Institute Genomics Platform"/>
            <person name="Earl A."/>
            <person name="Ward D."/>
            <person name="Feldgarden M."/>
            <person name="Gevers D."/>
            <person name="Martens E."/>
            <person name="Sakamoto M."/>
            <person name="Benno Y."/>
            <person name="Song Y."/>
            <person name="Liu C."/>
            <person name="Lee J."/>
            <person name="Bolanos M."/>
            <person name="Vaisanen M.L."/>
            <person name="Finegold S.M."/>
            <person name="Walker B."/>
            <person name="Young S."/>
            <person name="Zeng Q."/>
            <person name="Gargeya S."/>
            <person name="Fitzgerald M."/>
            <person name="Haas B."/>
            <person name="Abouelleil A."/>
            <person name="Allen A.W."/>
            <person name="Alvarado L."/>
            <person name="Arachchi H.M."/>
            <person name="Berlin A.M."/>
            <person name="Chapman S.B."/>
            <person name="Gainer-Dewar J."/>
            <person name="Goldberg J."/>
            <person name="Griggs A."/>
            <person name="Gujja S."/>
            <person name="Hansen M."/>
            <person name="Howarth C."/>
            <person name="Imamovic A."/>
            <person name="Ireland A."/>
            <person name="Larimer J."/>
            <person name="McCowan C."/>
            <person name="Murphy C."/>
            <person name="Pearson M."/>
            <person name="Poon T.W."/>
            <person name="Priest M."/>
            <person name="Roberts A."/>
            <person name="Saif S."/>
            <person name="Shea T."/>
            <person name="Sisk P."/>
            <person name="Sykes S."/>
            <person name="Wortman J."/>
            <person name="Nusbaum C."/>
            <person name="Birren B."/>
        </authorList>
    </citation>
    <scope>NUCLEOTIDE SEQUENCE [LARGE SCALE GENOMIC DNA]</scope>
    <source>
        <strain evidence="9 10">DSM 19448</strain>
    </source>
</reference>
<comment type="similarity">
    <text evidence="2">Belongs to the SusD family.</text>
</comment>
<dbReference type="GO" id="GO:0009279">
    <property type="term" value="C:cell outer membrane"/>
    <property type="evidence" value="ECO:0007669"/>
    <property type="project" value="UniProtKB-SubCell"/>
</dbReference>
<comment type="caution">
    <text evidence="9">The sequence shown here is derived from an EMBL/GenBank/DDBJ whole genome shotgun (WGS) entry which is preliminary data.</text>
</comment>
<evidence type="ECO:0000259" key="7">
    <source>
        <dbReference type="Pfam" id="PF07980"/>
    </source>
</evidence>
<keyword evidence="3 6" id="KW-0732">Signal</keyword>
<evidence type="ECO:0000259" key="8">
    <source>
        <dbReference type="Pfam" id="PF14322"/>
    </source>
</evidence>